<keyword evidence="3" id="KW-1185">Reference proteome</keyword>
<reference evidence="2 3" key="1">
    <citation type="submission" date="2020-04" db="EMBL/GenBank/DDBJ databases">
        <authorList>
            <person name="Liu A."/>
        </authorList>
    </citation>
    <scope>NUCLEOTIDE SEQUENCE [LARGE SCALE GENOMIC DNA]</scope>
    <source>
        <strain evidence="2 3">RZ02</strain>
    </source>
</reference>
<feature type="coiled-coil region" evidence="1">
    <location>
        <begin position="142"/>
        <end position="169"/>
    </location>
</feature>
<evidence type="ECO:0000313" key="3">
    <source>
        <dbReference type="Proteomes" id="UP000561181"/>
    </source>
</evidence>
<dbReference type="EMBL" id="JABCRE010000002">
    <property type="protein sequence ID" value="NMW31124.1"/>
    <property type="molecule type" value="Genomic_DNA"/>
</dbReference>
<gene>
    <name evidence="2" type="ORF">HKD42_03520</name>
</gene>
<name>A0A848QJ84_9SPHN</name>
<keyword evidence="1" id="KW-0175">Coiled coil</keyword>
<organism evidence="2 3">
    <name type="scientific">Pontixanthobacter rizhaonensis</name>
    <dbReference type="NCBI Taxonomy" id="2730337"/>
    <lineage>
        <taxon>Bacteria</taxon>
        <taxon>Pseudomonadati</taxon>
        <taxon>Pseudomonadota</taxon>
        <taxon>Alphaproteobacteria</taxon>
        <taxon>Sphingomonadales</taxon>
        <taxon>Erythrobacteraceae</taxon>
        <taxon>Pontixanthobacter</taxon>
    </lineage>
</organism>
<dbReference type="RefSeq" id="WP_170010342.1">
    <property type="nucleotide sequence ID" value="NZ_JABCRE010000002.1"/>
</dbReference>
<protein>
    <submittedName>
        <fullName evidence="2">Uncharacterized protein</fullName>
    </submittedName>
</protein>
<sequence>MDEKISFVFDGKIASEHQMDFYEAARFQYSASRLLVKLENFRKTGEFPKKISYKNAPEIRILPARPGSFGLDIIAPAIAMGTPLLLEVPIGALFSYVIDRIFRPGDDEAIREALATNRELVEVFDRTIAGKDDTIDRTLNLLQDRIEKADQLNDKIAALYERLIADQNRREQLQEFRPEFRKIGEGQNADLITMSAPLLKEMNVPLRRSARSVTVRTTQNDRPRDILRASKEMADAVDLAVVDRHISTIDINIVQFNKNNGWGKFENREWKGTPSFQIPGDMIDDMKQTVLVAMNKDLVEVDCYFVRSPAGVPQRIIVFDVNSIDEY</sequence>
<dbReference type="AlphaFoldDB" id="A0A848QJ84"/>
<proteinExistence type="predicted"/>
<evidence type="ECO:0000313" key="2">
    <source>
        <dbReference type="EMBL" id="NMW31124.1"/>
    </source>
</evidence>
<accession>A0A848QJ84</accession>
<dbReference type="Proteomes" id="UP000561181">
    <property type="component" value="Unassembled WGS sequence"/>
</dbReference>
<comment type="caution">
    <text evidence="2">The sequence shown here is derived from an EMBL/GenBank/DDBJ whole genome shotgun (WGS) entry which is preliminary data.</text>
</comment>
<evidence type="ECO:0000256" key="1">
    <source>
        <dbReference type="SAM" id="Coils"/>
    </source>
</evidence>